<dbReference type="GO" id="GO:0009927">
    <property type="term" value="F:histidine phosphotransfer kinase activity"/>
    <property type="evidence" value="ECO:0007669"/>
    <property type="project" value="TreeGrafter"/>
</dbReference>
<evidence type="ECO:0000256" key="6">
    <source>
        <dbReference type="PROSITE-ProRule" id="PRU00169"/>
    </source>
</evidence>
<evidence type="ECO:0000256" key="2">
    <source>
        <dbReference type="ARBA" id="ARBA00012438"/>
    </source>
</evidence>
<dbReference type="SUPFAM" id="SSF47384">
    <property type="entry name" value="Homodimeric domain of signal transducing histidine kinase"/>
    <property type="match status" value="1"/>
</dbReference>
<comment type="caution">
    <text evidence="11">The sequence shown here is derived from an EMBL/GenBank/DDBJ whole genome shotgun (WGS) entry which is preliminary data.</text>
</comment>
<accession>A0A5J5F8W3</accession>
<feature type="region of interest" description="Disordered" evidence="7">
    <location>
        <begin position="1082"/>
        <end position="1134"/>
    </location>
</feature>
<feature type="domain" description="Histidine kinase" evidence="9">
    <location>
        <begin position="595"/>
        <end position="882"/>
    </location>
</feature>
<dbReference type="InParanoid" id="A0A5J5F8W3"/>
<name>A0A5J5F8W3_9PEZI</name>
<dbReference type="Pfam" id="PF00512">
    <property type="entry name" value="HisKA"/>
    <property type="match status" value="1"/>
</dbReference>
<dbReference type="InterPro" id="IPR001789">
    <property type="entry name" value="Sig_transdc_resp-reg_receiver"/>
</dbReference>
<dbReference type="Proteomes" id="UP000326924">
    <property type="component" value="Unassembled WGS sequence"/>
</dbReference>
<feature type="region of interest" description="Disordered" evidence="7">
    <location>
        <begin position="463"/>
        <end position="487"/>
    </location>
</feature>
<keyword evidence="8" id="KW-1133">Transmembrane helix</keyword>
<feature type="domain" description="Response regulatory" evidence="10">
    <location>
        <begin position="932"/>
        <end position="1052"/>
    </location>
</feature>
<dbReference type="InterPro" id="IPR003594">
    <property type="entry name" value="HATPase_dom"/>
</dbReference>
<evidence type="ECO:0000313" key="12">
    <source>
        <dbReference type="Proteomes" id="UP000326924"/>
    </source>
</evidence>
<dbReference type="Gene3D" id="3.40.50.2300">
    <property type="match status" value="1"/>
</dbReference>
<dbReference type="Gene3D" id="3.30.565.10">
    <property type="entry name" value="Histidine kinase-like ATPase, C-terminal domain"/>
    <property type="match status" value="1"/>
</dbReference>
<dbReference type="SUPFAM" id="SSF55874">
    <property type="entry name" value="ATPase domain of HSP90 chaperone/DNA topoisomerase II/histidine kinase"/>
    <property type="match status" value="1"/>
</dbReference>
<keyword evidence="3 6" id="KW-0597">Phosphoprotein</keyword>
<evidence type="ECO:0000256" key="3">
    <source>
        <dbReference type="ARBA" id="ARBA00022553"/>
    </source>
</evidence>
<proteinExistence type="predicted"/>
<dbReference type="Pfam" id="PF02518">
    <property type="entry name" value="HATPase_c"/>
    <property type="match status" value="1"/>
</dbReference>
<dbReference type="SMART" id="SM00388">
    <property type="entry name" value="HisKA"/>
    <property type="match status" value="1"/>
</dbReference>
<gene>
    <name evidence="11" type="ORF">FN846DRAFT_771759</name>
</gene>
<evidence type="ECO:0000259" key="9">
    <source>
        <dbReference type="PROSITE" id="PS50109"/>
    </source>
</evidence>
<dbReference type="GO" id="GO:0005886">
    <property type="term" value="C:plasma membrane"/>
    <property type="evidence" value="ECO:0007669"/>
    <property type="project" value="TreeGrafter"/>
</dbReference>
<evidence type="ECO:0000256" key="7">
    <source>
        <dbReference type="SAM" id="MobiDB-lite"/>
    </source>
</evidence>
<keyword evidence="5" id="KW-0418">Kinase</keyword>
<organism evidence="11 12">
    <name type="scientific">Sphaerosporella brunnea</name>
    <dbReference type="NCBI Taxonomy" id="1250544"/>
    <lineage>
        <taxon>Eukaryota</taxon>
        <taxon>Fungi</taxon>
        <taxon>Dikarya</taxon>
        <taxon>Ascomycota</taxon>
        <taxon>Pezizomycotina</taxon>
        <taxon>Pezizomycetes</taxon>
        <taxon>Pezizales</taxon>
        <taxon>Pyronemataceae</taxon>
        <taxon>Sphaerosporella</taxon>
    </lineage>
</organism>
<sequence>MPFEGLREELRRRAAKWRVHIRIREQLSILVALTAVTAVGILSLIFWINNRRLIASVALDRISMAVSMKTAQVSQTFAILHHVAYGLATRSIVRGALRRYEKMGNNTYANWQRVEEDLRNAASARVGGFQEILQVVLFDANLSNGMGGSMGLLNVTGDNAMGIYLPPSIENGWEGELMMPPGTGNYSANSLSRYWSEVEKNRTSGKAVHDGFAVDLFPVQSEFRLLLGPLVINETFALLSFTFPVYEQINGDNGDIVGFATIVMNASSLLTILDDRRGLGTTGRTVLVGPAWVNGLWNDTRISDNPIKRTYLDPSQEESADEDKGSLKSQIADYEYIYLLPPANDRQLTGQTKRLKDYNAVWEMYAKKVQGTRGEADLDAENAQGENVGVGYALPGVLNNLADWGLLIEQSKSEAFQPIAELEKILFATVFGTFAAVMILVWPLAHISVRPIVRLQKATMKTARPLPGGRAGSNDDSTGTVGAHSDTDIDDAEKGRFEVCYRLMFPWRRRRNLELADARSRNFRIPGRVQQRRHFIHDELTSLTETFNQMTDELEIQYLTLEQRVVMRTKMLQDQKHQRCIAEAANNAKSIFVANVSHELRTPLNGIINMCDVALSLSRTNGMSEIPGMSDIQDSLEIAAESGKSLLHLINELLTFSKNASQTDPEELAVNEEDFAIEVVLKQLKAVFLKGAERRGVKLHVPDTPEDMSRRVFTTDVKRLMQCLFNLVGNALKFTPQDTGEVSVYLRMFPRSSADGTMEMLRTLEIEDATTALAQIKPPPTLSSMASTETMNQSTRPATQGDKTHVIEFRVQDNGPGIPEHLQKKVFEPFVQAEQRLSKSHDGVGLGLSICRQISKRLGGSIRLESEFGKGSTFTLQIPVYVREREASFKIREKEILPPPPTPPWGKENRPRLAQRLEDVQTKPKSDGDGLRILVAEDNPTNRTVILQMLKMQKLYDVTLAKDGNEALEKIKNAMEASQTFGVILMDVQMPGLDGIQCTKIVRGMGYTAPIVALTAFADEVNRDACIQAGMNYFLPKPIDKMDLKQVLQICMGYQAGTPLPPPTRLGPPTPAGTIEDPMLAAPLGAVPPRVPPSPPTTAKEDPMSTPSITIKASVQDLPTPNSMEDPKADPSSA</sequence>
<dbReference type="PRINTS" id="PR00344">
    <property type="entry name" value="BCTRLSENSOR"/>
</dbReference>
<feature type="compositionally biased region" description="Basic and acidic residues" evidence="7">
    <location>
        <begin position="1125"/>
        <end position="1134"/>
    </location>
</feature>
<dbReference type="InterPro" id="IPR005467">
    <property type="entry name" value="His_kinase_dom"/>
</dbReference>
<feature type="compositionally biased region" description="Polar residues" evidence="7">
    <location>
        <begin position="1105"/>
        <end position="1123"/>
    </location>
</feature>
<dbReference type="PANTHER" id="PTHR43047">
    <property type="entry name" value="TWO-COMPONENT HISTIDINE PROTEIN KINASE"/>
    <property type="match status" value="1"/>
</dbReference>
<dbReference type="GO" id="GO:0000155">
    <property type="term" value="F:phosphorelay sensor kinase activity"/>
    <property type="evidence" value="ECO:0007669"/>
    <property type="project" value="InterPro"/>
</dbReference>
<dbReference type="InterPro" id="IPR003661">
    <property type="entry name" value="HisK_dim/P_dom"/>
</dbReference>
<dbReference type="EMBL" id="VXIS01000012">
    <property type="protein sequence ID" value="KAA8913729.1"/>
    <property type="molecule type" value="Genomic_DNA"/>
</dbReference>
<evidence type="ECO:0000256" key="4">
    <source>
        <dbReference type="ARBA" id="ARBA00022679"/>
    </source>
</evidence>
<dbReference type="OrthoDB" id="60033at2759"/>
<dbReference type="CDD" id="cd17546">
    <property type="entry name" value="REC_hyHK_CKI1_RcsC-like"/>
    <property type="match status" value="1"/>
</dbReference>
<dbReference type="PROSITE" id="PS50110">
    <property type="entry name" value="RESPONSE_REGULATORY"/>
    <property type="match status" value="1"/>
</dbReference>
<dbReference type="SUPFAM" id="SSF52172">
    <property type="entry name" value="CheY-like"/>
    <property type="match status" value="1"/>
</dbReference>
<dbReference type="CDD" id="cd00082">
    <property type="entry name" value="HisKA"/>
    <property type="match status" value="1"/>
</dbReference>
<dbReference type="Gene3D" id="6.10.340.10">
    <property type="match status" value="1"/>
</dbReference>
<keyword evidence="4" id="KW-0808">Transferase</keyword>
<dbReference type="InterPro" id="IPR036097">
    <property type="entry name" value="HisK_dim/P_sf"/>
</dbReference>
<comment type="catalytic activity">
    <reaction evidence="1">
        <text>ATP + protein L-histidine = ADP + protein N-phospho-L-histidine.</text>
        <dbReference type="EC" id="2.7.13.3"/>
    </reaction>
</comment>
<dbReference type="PANTHER" id="PTHR43047:SF72">
    <property type="entry name" value="OSMOSENSING HISTIDINE PROTEIN KINASE SLN1"/>
    <property type="match status" value="1"/>
</dbReference>
<dbReference type="Gene3D" id="1.10.287.130">
    <property type="match status" value="1"/>
</dbReference>
<dbReference type="PROSITE" id="PS50109">
    <property type="entry name" value="HIS_KIN"/>
    <property type="match status" value="1"/>
</dbReference>
<evidence type="ECO:0000256" key="1">
    <source>
        <dbReference type="ARBA" id="ARBA00000085"/>
    </source>
</evidence>
<dbReference type="EC" id="2.7.13.3" evidence="2"/>
<dbReference type="SMART" id="SM00448">
    <property type="entry name" value="REC"/>
    <property type="match status" value="1"/>
</dbReference>
<evidence type="ECO:0000256" key="5">
    <source>
        <dbReference type="ARBA" id="ARBA00022777"/>
    </source>
</evidence>
<feature type="modified residue" description="4-aspartylphosphate" evidence="6">
    <location>
        <position position="987"/>
    </location>
</feature>
<dbReference type="SMART" id="SM00387">
    <property type="entry name" value="HATPase_c"/>
    <property type="match status" value="1"/>
</dbReference>
<evidence type="ECO:0000259" key="10">
    <source>
        <dbReference type="PROSITE" id="PS50110"/>
    </source>
</evidence>
<dbReference type="AlphaFoldDB" id="A0A5J5F8W3"/>
<dbReference type="Pfam" id="PF00072">
    <property type="entry name" value="Response_reg"/>
    <property type="match status" value="1"/>
</dbReference>
<dbReference type="InterPro" id="IPR004358">
    <property type="entry name" value="Sig_transdc_His_kin-like_C"/>
</dbReference>
<protein>
    <recommendedName>
        <fullName evidence="2">histidine kinase</fullName>
        <ecNumber evidence="2">2.7.13.3</ecNumber>
    </recommendedName>
</protein>
<dbReference type="InterPro" id="IPR011006">
    <property type="entry name" value="CheY-like_superfamily"/>
</dbReference>
<evidence type="ECO:0000313" key="11">
    <source>
        <dbReference type="EMBL" id="KAA8913729.1"/>
    </source>
</evidence>
<keyword evidence="8" id="KW-0472">Membrane</keyword>
<keyword evidence="8" id="KW-0812">Transmembrane</keyword>
<reference evidence="11 12" key="1">
    <citation type="submission" date="2019-09" db="EMBL/GenBank/DDBJ databases">
        <title>Draft genome of the ectomycorrhizal ascomycete Sphaerosporella brunnea.</title>
        <authorList>
            <consortium name="DOE Joint Genome Institute"/>
            <person name="Benucci G.M."/>
            <person name="Marozzi G."/>
            <person name="Antonielli L."/>
            <person name="Sanchez S."/>
            <person name="Marco P."/>
            <person name="Wang X."/>
            <person name="Falini L.B."/>
            <person name="Barry K."/>
            <person name="Haridas S."/>
            <person name="Lipzen A."/>
            <person name="Labutti K."/>
            <person name="Grigoriev I.V."/>
            <person name="Murat C."/>
            <person name="Martin F."/>
            <person name="Albertini E."/>
            <person name="Donnini D."/>
            <person name="Bonito G."/>
        </authorList>
    </citation>
    <scope>NUCLEOTIDE SEQUENCE [LARGE SCALE GENOMIC DNA]</scope>
    <source>
        <strain evidence="11 12">Sb_GMNB300</strain>
    </source>
</reference>
<keyword evidence="12" id="KW-1185">Reference proteome</keyword>
<dbReference type="InterPro" id="IPR036890">
    <property type="entry name" value="HATPase_C_sf"/>
</dbReference>
<evidence type="ECO:0000256" key="8">
    <source>
        <dbReference type="SAM" id="Phobius"/>
    </source>
</evidence>
<feature type="transmembrane region" description="Helical" evidence="8">
    <location>
        <begin position="27"/>
        <end position="48"/>
    </location>
</feature>